<reference evidence="4" key="1">
    <citation type="submission" date="2018-05" db="EMBL/GenBank/DDBJ databases">
        <title>Leptospira yasudae sp. nov. and Leptospira stimsonii sp. nov., two pathogenic species of the genus Leptospira isolated from environmental sources.</title>
        <authorList>
            <person name="Casanovas-Massana A."/>
            <person name="Hamond C."/>
            <person name="Santos L.A."/>
            <person name="Hacker K.P."/>
            <person name="Balassiano I."/>
            <person name="Medeiros M.A."/>
            <person name="Reis M.G."/>
            <person name="Ko A.I."/>
            <person name="Wunder E.A."/>
        </authorList>
    </citation>
    <scope>NUCLEOTIDE SEQUENCE [LARGE SCALE GENOMIC DNA]</scope>
    <source>
        <strain evidence="4">B21</strain>
    </source>
</reference>
<dbReference type="AlphaFoldDB" id="A0A5F2BCJ0"/>
<accession>A0A5F2BCJ0</accession>
<name>A0A5F2BCJ0_9LEPT</name>
<proteinExistence type="predicted"/>
<evidence type="ECO:0000256" key="1">
    <source>
        <dbReference type="SAM" id="MobiDB-lite"/>
    </source>
</evidence>
<accession>A0A418A8B8</accession>
<dbReference type="RefSeq" id="WP_118956469.1">
    <property type="nucleotide sequence ID" value="NZ_QHCR01000005.1"/>
</dbReference>
<evidence type="ECO:0000313" key="4">
    <source>
        <dbReference type="Proteomes" id="UP000285569"/>
    </source>
</evidence>
<dbReference type="Proteomes" id="UP000285569">
    <property type="component" value="Unassembled WGS sequence"/>
</dbReference>
<dbReference type="EMBL" id="QHCR01000005">
    <property type="protein sequence ID" value="RHX79794.1"/>
    <property type="molecule type" value="Genomic_DNA"/>
</dbReference>
<reference evidence="2" key="2">
    <citation type="submission" date="2018-05" db="EMBL/GenBank/DDBJ databases">
        <authorList>
            <person name="Casanovas-Massana A."/>
            <person name="Santos L.A."/>
            <person name="Wunder E.A."/>
        </authorList>
    </citation>
    <scope>NUCLEOTIDE SEQUENCE</scope>
    <source>
        <strain evidence="2">B21</strain>
    </source>
</reference>
<evidence type="ECO:0000313" key="3">
    <source>
        <dbReference type="EMBL" id="TGL89455.1"/>
    </source>
</evidence>
<dbReference type="Proteomes" id="UP000297613">
    <property type="component" value="Unassembled WGS sequence"/>
</dbReference>
<protein>
    <submittedName>
        <fullName evidence="3">Uncharacterized protein</fullName>
    </submittedName>
</protein>
<dbReference type="OrthoDB" id="344016at2"/>
<evidence type="ECO:0000313" key="5">
    <source>
        <dbReference type="Proteomes" id="UP000297613"/>
    </source>
</evidence>
<evidence type="ECO:0000313" key="2">
    <source>
        <dbReference type="EMBL" id="RHX79794.1"/>
    </source>
</evidence>
<reference evidence="3 5" key="3">
    <citation type="journal article" date="2019" name="PLoS Negl. Trop. Dis.">
        <title>Revisiting the worldwide diversity of Leptospira species in the environment.</title>
        <authorList>
            <person name="Vincent A.T."/>
            <person name="Schiettekatte O."/>
            <person name="Bourhy P."/>
            <person name="Veyrier F.J."/>
            <person name="Picardeau M."/>
        </authorList>
    </citation>
    <scope>NUCLEOTIDE SEQUENCE [LARGE SCALE GENOMIC DNA]</scope>
    <source>
        <strain evidence="3 5">201702445</strain>
    </source>
</reference>
<feature type="region of interest" description="Disordered" evidence="1">
    <location>
        <begin position="88"/>
        <end position="112"/>
    </location>
</feature>
<organism evidence="3 5">
    <name type="scientific">Leptospira yasudae</name>
    <dbReference type="NCBI Taxonomy" id="2202201"/>
    <lineage>
        <taxon>Bacteria</taxon>
        <taxon>Pseudomonadati</taxon>
        <taxon>Spirochaetota</taxon>
        <taxon>Spirochaetia</taxon>
        <taxon>Leptospirales</taxon>
        <taxon>Leptospiraceae</taxon>
        <taxon>Leptospira</taxon>
    </lineage>
</organism>
<reference evidence="2 4" key="4">
    <citation type="journal article" date="2020" name="Int. J. Syst. Evol. Microbiol.">
        <title>Leptospira yasudae sp. nov. and Leptospira stimsonii sp. nov., two new species of the pathogenic group isolated from environmental sources.</title>
        <authorList>
            <person name="Casanovas-Massana A."/>
            <person name="Hamond C."/>
            <person name="Santos L.A."/>
            <person name="de Oliveira D."/>
            <person name="Hacker K.P."/>
            <person name="Balassiano I."/>
            <person name="Costa F."/>
            <person name="Medeiros M.A."/>
            <person name="Reis M.G."/>
            <person name="Ko A.I."/>
            <person name="Wunder E.A."/>
        </authorList>
    </citation>
    <scope>NUCLEOTIDE SEQUENCE [LARGE SCALE GENOMIC DNA]</scope>
    <source>
        <strain evidence="2 4">B21</strain>
    </source>
</reference>
<sequence>MFIQATKEERSYTYEIASEEGAGAILRLIGILSRKSIDWKDWRLWRDIENKTQRIVIVIHTGEPEKLLNLFRSIPEITGVHYVESDFESETNPELSPGKAEEFTVSAAGGGN</sequence>
<comment type="caution">
    <text evidence="3">The sequence shown here is derived from an EMBL/GenBank/DDBJ whole genome shotgun (WGS) entry which is preliminary data.</text>
</comment>
<dbReference type="EMBL" id="RQGM01000007">
    <property type="protein sequence ID" value="TGL89455.1"/>
    <property type="molecule type" value="Genomic_DNA"/>
</dbReference>
<keyword evidence="4" id="KW-1185">Reference proteome</keyword>
<gene>
    <name evidence="2" type="ORF">DLM77_11420</name>
    <name evidence="3" type="ORF">EHQ83_01615</name>
</gene>